<accession>A0ABQ9YSL6</accession>
<proteinExistence type="predicted"/>
<name>A0ABQ9YSL6_9CRUS</name>
<feature type="region of interest" description="Disordered" evidence="1">
    <location>
        <begin position="89"/>
        <end position="125"/>
    </location>
</feature>
<feature type="region of interest" description="Disordered" evidence="1">
    <location>
        <begin position="555"/>
        <end position="615"/>
    </location>
</feature>
<dbReference type="EMBL" id="JAOYFB010000001">
    <property type="protein sequence ID" value="KAK4003623.1"/>
    <property type="molecule type" value="Genomic_DNA"/>
</dbReference>
<evidence type="ECO:0000313" key="2">
    <source>
        <dbReference type="EMBL" id="KAK4003623.1"/>
    </source>
</evidence>
<evidence type="ECO:0008006" key="4">
    <source>
        <dbReference type="Google" id="ProtNLM"/>
    </source>
</evidence>
<feature type="compositionally biased region" description="Basic and acidic residues" evidence="1">
    <location>
        <begin position="583"/>
        <end position="594"/>
    </location>
</feature>
<protein>
    <recommendedName>
        <fullName evidence="4">DUF4806 domain-containing protein</fullName>
    </recommendedName>
</protein>
<organism evidence="2 3">
    <name type="scientific">Daphnia magna</name>
    <dbReference type="NCBI Taxonomy" id="35525"/>
    <lineage>
        <taxon>Eukaryota</taxon>
        <taxon>Metazoa</taxon>
        <taxon>Ecdysozoa</taxon>
        <taxon>Arthropoda</taxon>
        <taxon>Crustacea</taxon>
        <taxon>Branchiopoda</taxon>
        <taxon>Diplostraca</taxon>
        <taxon>Cladocera</taxon>
        <taxon>Anomopoda</taxon>
        <taxon>Daphniidae</taxon>
        <taxon>Daphnia</taxon>
    </lineage>
</organism>
<sequence>MAEHKLMLVDLLMDEETDMVIVSETWAVDDDEIYYPPHEVKGAKLQKYCRLHMQPDPTSWRRYPFRLIRMCENWAVAKSYEVRLAKNPDSELNTDAGGPLGQRKRKVPERYSPPPASGIPLKKSANNVLQRRLSKTWSNESDDPPYPSVADASEKITVTASSNKPVPESQVDMFEILSDDSGNKSPVLNSSSQGKAMVPVKQTSMAADCGSSTIKSVVGKTVTSKPSTTLESKLLFTCVRSFPEKKMAPFISSKKAGLVSSPDVASKKRVYPLSNLQIENGSHGLKRTTTLVNASKGNSLKNSKESRKYEDAVVARSVSPIRPFQLAIKENVSYKSPVAVNTMVNKQKSIKYLIKKPETAVTKSFSLPTPELRHKDVLNLNHSVRGKPTDDKISEVTLRKVINIERMMQEFLVNQGPILAFIERTNSVVTERDLFPFPVDDEKNFALFLVLLESPEDVAKLMTGRLSSLGGNNLDDRICNIWAAIITDKWGMSLSWAGRDASKYAVKNTKLFHFIYDLVRSSISYTNVEQLAVEETSKNWIYKAGRRYLRAQATAGKRTRLDDEEDPREGMSSAEIGAIDGYYGKEMDLEDGKQESQIGSNEEQNDSESSQSIGS</sequence>
<dbReference type="PANTHER" id="PTHR34153">
    <property type="entry name" value="SI:CH211-262H13.3-RELATED-RELATED"/>
    <property type="match status" value="1"/>
</dbReference>
<evidence type="ECO:0000256" key="1">
    <source>
        <dbReference type="SAM" id="MobiDB-lite"/>
    </source>
</evidence>
<reference evidence="2 3" key="1">
    <citation type="journal article" date="2023" name="Nucleic Acids Res.">
        <title>The hologenome of Daphnia magna reveals possible DNA methylation and microbiome-mediated evolution of the host genome.</title>
        <authorList>
            <person name="Chaturvedi A."/>
            <person name="Li X."/>
            <person name="Dhandapani V."/>
            <person name="Marshall H."/>
            <person name="Kissane S."/>
            <person name="Cuenca-Cambronero M."/>
            <person name="Asole G."/>
            <person name="Calvet F."/>
            <person name="Ruiz-Romero M."/>
            <person name="Marangio P."/>
            <person name="Guigo R."/>
            <person name="Rago D."/>
            <person name="Mirbahai L."/>
            <person name="Eastwood N."/>
            <person name="Colbourne J.K."/>
            <person name="Zhou J."/>
            <person name="Mallon E."/>
            <person name="Orsini L."/>
        </authorList>
    </citation>
    <scope>NUCLEOTIDE SEQUENCE [LARGE SCALE GENOMIC DNA]</scope>
    <source>
        <strain evidence="2">LRV0_1</strain>
    </source>
</reference>
<gene>
    <name evidence="2" type="ORF">OUZ56_005380</name>
</gene>
<comment type="caution">
    <text evidence="2">The sequence shown here is derived from an EMBL/GenBank/DDBJ whole genome shotgun (WGS) entry which is preliminary data.</text>
</comment>
<evidence type="ECO:0000313" key="3">
    <source>
        <dbReference type="Proteomes" id="UP001234178"/>
    </source>
</evidence>
<dbReference type="Proteomes" id="UP001234178">
    <property type="component" value="Unassembled WGS sequence"/>
</dbReference>
<dbReference type="PANTHER" id="PTHR34153:SF2">
    <property type="entry name" value="SI:CH211-262H13.3-RELATED"/>
    <property type="match status" value="1"/>
</dbReference>
<keyword evidence="3" id="KW-1185">Reference proteome</keyword>